<dbReference type="EMBL" id="JAMRDG010000002">
    <property type="protein sequence ID" value="KAJ3688682.1"/>
    <property type="molecule type" value="Genomic_DNA"/>
</dbReference>
<protein>
    <recommendedName>
        <fullName evidence="3">PIFI-like Ig-like domain-containing protein</fullName>
    </recommendedName>
</protein>
<dbReference type="AlphaFoldDB" id="A0AAD6ELD0"/>
<dbReference type="Proteomes" id="UP001210211">
    <property type="component" value="Unassembled WGS sequence"/>
</dbReference>
<feature type="compositionally biased region" description="Low complexity" evidence="2">
    <location>
        <begin position="1"/>
        <end position="12"/>
    </location>
</feature>
<proteinExistence type="predicted"/>
<evidence type="ECO:0000256" key="1">
    <source>
        <dbReference type="ARBA" id="ARBA00004470"/>
    </source>
</evidence>
<evidence type="ECO:0000256" key="2">
    <source>
        <dbReference type="SAM" id="MobiDB-lite"/>
    </source>
</evidence>
<feature type="domain" description="PIFI-like Ig-like" evidence="3">
    <location>
        <begin position="81"/>
        <end position="210"/>
    </location>
</feature>
<dbReference type="Pfam" id="PF25419">
    <property type="entry name" value="Ig_PIFI"/>
    <property type="match status" value="1"/>
</dbReference>
<evidence type="ECO:0000313" key="4">
    <source>
        <dbReference type="EMBL" id="KAJ3688682.1"/>
    </source>
</evidence>
<sequence length="279" mass="30544">MATFSSCSTSSSLFQLKPSPSRNSVPGASFASIIKPSPSSNGSMRRYGHQQKFQETRRKASSTLVVPPTEETKECSLPKWSEFELGKSPVYWRTANGLPPASGETLTLFYNPAATNLVPNEEYGIAFNGGFNQPIMCGGEPRVMTRKNRGIADAPYYTIKIRVPRHAVNLIFSFTNGKEWDGPYKLQFQVLKMWRNQPIGFFNEGLAQELSAEGACDKAIFPDSNAILSCAIGNLYIKGGESCKLNLVEGCMDPNSPLFDPLATVDDGSCPLDSDSDEE</sequence>
<feature type="region of interest" description="Disordered" evidence="2">
    <location>
        <begin position="1"/>
        <end position="68"/>
    </location>
</feature>
<evidence type="ECO:0000259" key="3">
    <source>
        <dbReference type="Pfam" id="PF25419"/>
    </source>
</evidence>
<dbReference type="GO" id="GO:0010478">
    <property type="term" value="P:chlororespiration"/>
    <property type="evidence" value="ECO:0007669"/>
    <property type="project" value="TreeGrafter"/>
</dbReference>
<comment type="subcellular location">
    <subcellularLocation>
        <location evidence="1">Plastid</location>
        <location evidence="1">Chloroplast stroma</location>
    </subcellularLocation>
</comment>
<dbReference type="GO" id="GO:0009579">
    <property type="term" value="C:thylakoid"/>
    <property type="evidence" value="ECO:0007669"/>
    <property type="project" value="TreeGrafter"/>
</dbReference>
<accession>A0AAD6ELD0</accession>
<dbReference type="PANTHER" id="PTHR32429">
    <property type="match status" value="1"/>
</dbReference>
<name>A0AAD6ELD0_9POAL</name>
<comment type="caution">
    <text evidence="4">The sequence shown here is derived from an EMBL/GenBank/DDBJ whole genome shotgun (WGS) entry which is preliminary data.</text>
</comment>
<reference evidence="4 5" key="1">
    <citation type="journal article" date="2022" name="Cell">
        <title>Repeat-based holocentromeres influence genome architecture and karyotype evolution.</title>
        <authorList>
            <person name="Hofstatter P.G."/>
            <person name="Thangavel G."/>
            <person name="Lux T."/>
            <person name="Neumann P."/>
            <person name="Vondrak T."/>
            <person name="Novak P."/>
            <person name="Zhang M."/>
            <person name="Costa L."/>
            <person name="Castellani M."/>
            <person name="Scott A."/>
            <person name="Toegelov H."/>
            <person name="Fuchs J."/>
            <person name="Mata-Sucre Y."/>
            <person name="Dias Y."/>
            <person name="Vanzela A.L.L."/>
            <person name="Huettel B."/>
            <person name="Almeida C.C.S."/>
            <person name="Simkova H."/>
            <person name="Souza G."/>
            <person name="Pedrosa-Harand A."/>
            <person name="Macas J."/>
            <person name="Mayer K.F.X."/>
            <person name="Houben A."/>
            <person name="Marques A."/>
        </authorList>
    </citation>
    <scope>NUCLEOTIDE SEQUENCE [LARGE SCALE GENOMIC DNA]</scope>
    <source>
        <strain evidence="4">RhyTen1mFocal</strain>
    </source>
</reference>
<dbReference type="InterPro" id="IPR044960">
    <property type="entry name" value="RCA-like"/>
</dbReference>
<dbReference type="InterPro" id="IPR057612">
    <property type="entry name" value="Ig_PIFI"/>
</dbReference>
<evidence type="ECO:0000313" key="5">
    <source>
        <dbReference type="Proteomes" id="UP001210211"/>
    </source>
</evidence>
<dbReference type="GO" id="GO:0009570">
    <property type="term" value="C:chloroplast stroma"/>
    <property type="evidence" value="ECO:0007669"/>
    <property type="project" value="UniProtKB-SubCell"/>
</dbReference>
<gene>
    <name evidence="4" type="ORF">LUZ61_017846</name>
</gene>
<organism evidence="4 5">
    <name type="scientific">Rhynchospora tenuis</name>
    <dbReference type="NCBI Taxonomy" id="198213"/>
    <lineage>
        <taxon>Eukaryota</taxon>
        <taxon>Viridiplantae</taxon>
        <taxon>Streptophyta</taxon>
        <taxon>Embryophyta</taxon>
        <taxon>Tracheophyta</taxon>
        <taxon>Spermatophyta</taxon>
        <taxon>Magnoliopsida</taxon>
        <taxon>Liliopsida</taxon>
        <taxon>Poales</taxon>
        <taxon>Cyperaceae</taxon>
        <taxon>Cyperoideae</taxon>
        <taxon>Rhynchosporeae</taxon>
        <taxon>Rhynchospora</taxon>
    </lineage>
</organism>
<dbReference type="PANTHER" id="PTHR32429:SF9">
    <property type="entry name" value="PROTEIN POST-ILLUMINATION CHLOROPHYLL FLUORESCENCE INCREASE, CHLOROPLASTIC"/>
    <property type="match status" value="1"/>
</dbReference>
<keyword evidence="5" id="KW-1185">Reference proteome</keyword>